<evidence type="ECO:0000313" key="3">
    <source>
        <dbReference type="Proteomes" id="UP001165366"/>
    </source>
</evidence>
<accession>A0ABS9K8B1</accession>
<dbReference type="RefSeq" id="WP_237851937.1">
    <property type="nucleotide sequence ID" value="NZ_JAKLWS010000001.1"/>
</dbReference>
<dbReference type="PANTHER" id="PTHR43591">
    <property type="entry name" value="METHYLTRANSFERASE"/>
    <property type="match status" value="1"/>
</dbReference>
<dbReference type="Gene3D" id="3.40.50.150">
    <property type="entry name" value="Vaccinia Virus protein VP39"/>
    <property type="match status" value="1"/>
</dbReference>
<dbReference type="SUPFAM" id="SSF53335">
    <property type="entry name" value="S-adenosyl-L-methionine-dependent methyltransferases"/>
    <property type="match status" value="1"/>
</dbReference>
<evidence type="ECO:0000259" key="1">
    <source>
        <dbReference type="Pfam" id="PF13649"/>
    </source>
</evidence>
<feature type="domain" description="Methyltransferase" evidence="1">
    <location>
        <begin position="111"/>
        <end position="204"/>
    </location>
</feature>
<reference evidence="2" key="2">
    <citation type="submission" date="2024-05" db="EMBL/GenBank/DDBJ databases">
        <title>Rhodohalobacter halophilus gen. nov., sp. nov., a moderately halophilic member of the family Balneolaceae.</title>
        <authorList>
            <person name="Xia J."/>
        </authorList>
    </citation>
    <scope>NUCLEOTIDE SEQUENCE</scope>
    <source>
        <strain evidence="2">WB101</strain>
    </source>
</reference>
<dbReference type="Pfam" id="PF13649">
    <property type="entry name" value="Methyltransf_25"/>
    <property type="match status" value="1"/>
</dbReference>
<dbReference type="Proteomes" id="UP001165366">
    <property type="component" value="Unassembled WGS sequence"/>
</dbReference>
<keyword evidence="2" id="KW-0489">Methyltransferase</keyword>
<sequence>MKFEVRSPLYDQESILIPSEVENLSKPFNGTVCSRKGDEYKIKNNIVDLLPKEQEYTLAQSTNQWSITASVYEDLWRVRSLSLLTGEQFPIEKEKELLNQWVNPQPGKAYLDVGCSTAMYARALKKAEPESRLVAIDFAEAMLEEARLKAEANQTDILLLRADAREMPFFARTFDGIAMGGTLNELGDELKVLFECKRVLKDDGVMFMMHLIKSETWYGWLFQNSAEWSGLKFWTVEESNELFERSGFKVEDQFTKGIVCFTKLKPV</sequence>
<dbReference type="CDD" id="cd02440">
    <property type="entry name" value="AdoMet_MTases"/>
    <property type="match status" value="1"/>
</dbReference>
<evidence type="ECO:0000313" key="2">
    <source>
        <dbReference type="EMBL" id="MCG2587090.1"/>
    </source>
</evidence>
<dbReference type="EMBL" id="JAKLWS010000001">
    <property type="protein sequence ID" value="MCG2587090.1"/>
    <property type="molecule type" value="Genomic_DNA"/>
</dbReference>
<gene>
    <name evidence="2" type="ORF">L6773_00830</name>
</gene>
<comment type="caution">
    <text evidence="2">The sequence shown here is derived from an EMBL/GenBank/DDBJ whole genome shotgun (WGS) entry which is preliminary data.</text>
</comment>
<keyword evidence="3" id="KW-1185">Reference proteome</keyword>
<dbReference type="InterPro" id="IPR029063">
    <property type="entry name" value="SAM-dependent_MTases_sf"/>
</dbReference>
<protein>
    <submittedName>
        <fullName evidence="2">Class I SAM-dependent methyltransferase</fullName>
    </submittedName>
</protein>
<dbReference type="GO" id="GO:0008168">
    <property type="term" value="F:methyltransferase activity"/>
    <property type="evidence" value="ECO:0007669"/>
    <property type="project" value="UniProtKB-KW"/>
</dbReference>
<dbReference type="GO" id="GO:0032259">
    <property type="term" value="P:methylation"/>
    <property type="evidence" value="ECO:0007669"/>
    <property type="project" value="UniProtKB-KW"/>
</dbReference>
<keyword evidence="2" id="KW-0808">Transferase</keyword>
<proteinExistence type="predicted"/>
<organism evidence="2 3">
    <name type="scientific">Rhodohalobacter sulfatireducens</name>
    <dbReference type="NCBI Taxonomy" id="2911366"/>
    <lineage>
        <taxon>Bacteria</taxon>
        <taxon>Pseudomonadati</taxon>
        <taxon>Balneolota</taxon>
        <taxon>Balneolia</taxon>
        <taxon>Balneolales</taxon>
        <taxon>Balneolaceae</taxon>
        <taxon>Rhodohalobacter</taxon>
    </lineage>
</organism>
<name>A0ABS9K8B1_9BACT</name>
<reference evidence="2" key="1">
    <citation type="submission" date="2022-01" db="EMBL/GenBank/DDBJ databases">
        <authorList>
            <person name="Wang Y."/>
        </authorList>
    </citation>
    <scope>NUCLEOTIDE SEQUENCE</scope>
    <source>
        <strain evidence="2">WB101</strain>
    </source>
</reference>
<dbReference type="PANTHER" id="PTHR43591:SF24">
    <property type="entry name" value="2-METHOXY-6-POLYPRENYL-1,4-BENZOQUINOL METHYLASE, MITOCHONDRIAL"/>
    <property type="match status" value="1"/>
</dbReference>
<dbReference type="InterPro" id="IPR041698">
    <property type="entry name" value="Methyltransf_25"/>
</dbReference>